<evidence type="ECO:0000256" key="6">
    <source>
        <dbReference type="ARBA" id="ARBA00023136"/>
    </source>
</evidence>
<accession>A0A410JZR4</accession>
<feature type="transmembrane region" description="Helical" evidence="8">
    <location>
        <begin position="329"/>
        <end position="352"/>
    </location>
</feature>
<feature type="domain" description="Ammonium transporter AmtB-like" evidence="10">
    <location>
        <begin position="29"/>
        <end position="415"/>
    </location>
</feature>
<keyword evidence="5 8" id="KW-1133">Transmembrane helix</keyword>
<feature type="transmembrane region" description="Helical" evidence="8">
    <location>
        <begin position="213"/>
        <end position="234"/>
    </location>
</feature>
<keyword evidence="6 8" id="KW-0472">Membrane</keyword>
<evidence type="ECO:0000256" key="1">
    <source>
        <dbReference type="ARBA" id="ARBA00004141"/>
    </source>
</evidence>
<dbReference type="Proteomes" id="UP000287502">
    <property type="component" value="Chromosome"/>
</dbReference>
<dbReference type="InterPro" id="IPR001905">
    <property type="entry name" value="Ammonium_transpt"/>
</dbReference>
<dbReference type="InterPro" id="IPR018047">
    <property type="entry name" value="Ammonium_transpt_CS"/>
</dbReference>
<evidence type="ECO:0000256" key="4">
    <source>
        <dbReference type="ARBA" id="ARBA00022692"/>
    </source>
</evidence>
<dbReference type="NCBIfam" id="TIGR00836">
    <property type="entry name" value="amt"/>
    <property type="match status" value="1"/>
</dbReference>
<dbReference type="KEGG" id="gtl:EP073_09115"/>
<evidence type="ECO:0000256" key="5">
    <source>
        <dbReference type="ARBA" id="ARBA00022989"/>
    </source>
</evidence>
<keyword evidence="12" id="KW-1185">Reference proteome</keyword>
<feature type="transmembrane region" description="Helical" evidence="8">
    <location>
        <begin position="178"/>
        <end position="201"/>
    </location>
</feature>
<dbReference type="AlphaFoldDB" id="A0A410JZR4"/>
<dbReference type="InterPro" id="IPR024041">
    <property type="entry name" value="NH4_transpt_AmtB-like_dom"/>
</dbReference>
<dbReference type="PANTHER" id="PTHR43029">
    <property type="entry name" value="AMMONIUM TRANSPORTER MEP2"/>
    <property type="match status" value="1"/>
</dbReference>
<evidence type="ECO:0000256" key="8">
    <source>
        <dbReference type="RuleBase" id="RU362002"/>
    </source>
</evidence>
<feature type="transmembrane region" description="Helical" evidence="8">
    <location>
        <begin position="300"/>
        <end position="317"/>
    </location>
</feature>
<feature type="transmembrane region" description="Helical" evidence="8">
    <location>
        <begin position="372"/>
        <end position="390"/>
    </location>
</feature>
<evidence type="ECO:0000313" key="12">
    <source>
        <dbReference type="Proteomes" id="UP000287502"/>
    </source>
</evidence>
<sequence length="419" mass="43690">MKFVAGVLTLLLSVTAFAGEGEINSGDTAWVLVSAALVLFMLPGLAMFYGGMVRAKNALNTMMFSFIAMAVIGVQWVLIGFSVAFGDSGSSVWGSLQYVLMSGSFASELSGSIPLSVFAMFQGMFAIITCALISGAIVERMKFSAFIVFIVVWATIVYAPIAHWVWGAGGWLLERGALDFAGGTVVHFSSGTAALALAIVLGNRKDFMKSATIPHNVGYTLIGAGILWFGWFGFNAGSALSAGEGAGVAFVNTLVAPGAAGLGWLLMEALKSKPSGIGLASGIVAGLVAITPAAGFVEPWAALIIGFVAGIICFYGCRLKFIFKLDESLDVFGIHGIGGFWGAIATGIFATVGAEGLIKGNAHQVWLQFEGVMAAGVYSFVLSFIIALVIKYTMGIRASAEAETEGLDISLHGEHVIKL</sequence>
<keyword evidence="7 8" id="KW-0924">Ammonia transport</keyword>
<reference evidence="11 12" key="1">
    <citation type="submission" date="2019-01" db="EMBL/GenBank/DDBJ databases">
        <title>Geovibrio thiophilus DSM 11263, complete genome.</title>
        <authorList>
            <person name="Spring S."/>
            <person name="Bunk B."/>
            <person name="Sproer C."/>
        </authorList>
    </citation>
    <scope>NUCLEOTIDE SEQUENCE [LARGE SCALE GENOMIC DNA]</scope>
    <source>
        <strain evidence="11 12">DSM 11263</strain>
    </source>
</reference>
<proteinExistence type="inferred from homology"/>
<dbReference type="SUPFAM" id="SSF111352">
    <property type="entry name" value="Ammonium transporter"/>
    <property type="match status" value="1"/>
</dbReference>
<feature type="transmembrane region" description="Helical" evidence="8">
    <location>
        <begin position="117"/>
        <end position="138"/>
    </location>
</feature>
<dbReference type="GO" id="GO:0005886">
    <property type="term" value="C:plasma membrane"/>
    <property type="evidence" value="ECO:0007669"/>
    <property type="project" value="UniProtKB-SubCell"/>
</dbReference>
<dbReference type="Pfam" id="PF00909">
    <property type="entry name" value="Ammonium_transp"/>
    <property type="match status" value="1"/>
</dbReference>
<evidence type="ECO:0000313" key="11">
    <source>
        <dbReference type="EMBL" id="QAR33555.1"/>
    </source>
</evidence>
<evidence type="ECO:0000256" key="9">
    <source>
        <dbReference type="SAM" id="SignalP"/>
    </source>
</evidence>
<feature type="transmembrane region" description="Helical" evidence="8">
    <location>
        <begin position="246"/>
        <end position="265"/>
    </location>
</feature>
<name>A0A410JZR4_9BACT</name>
<dbReference type="PROSITE" id="PS01219">
    <property type="entry name" value="AMMONIUM_TRANSP"/>
    <property type="match status" value="1"/>
</dbReference>
<comment type="subcellular location">
    <subcellularLocation>
        <location evidence="8">Cell membrane</location>
        <topology evidence="8">Multi-pass membrane protein</topology>
    </subcellularLocation>
    <subcellularLocation>
        <location evidence="1">Membrane</location>
        <topology evidence="1">Multi-pass membrane protein</topology>
    </subcellularLocation>
</comment>
<dbReference type="RefSeq" id="WP_128466841.1">
    <property type="nucleotide sequence ID" value="NZ_CP035108.1"/>
</dbReference>
<protein>
    <recommendedName>
        <fullName evidence="8">Ammonium transporter</fullName>
    </recommendedName>
</protein>
<dbReference type="OrthoDB" id="9814202at2"/>
<keyword evidence="9" id="KW-0732">Signal</keyword>
<feature type="chain" id="PRO_5019154739" description="Ammonium transporter" evidence="9">
    <location>
        <begin position="19"/>
        <end position="419"/>
    </location>
</feature>
<dbReference type="Gene3D" id="1.10.3430.10">
    <property type="entry name" value="Ammonium transporter AmtB like domains"/>
    <property type="match status" value="1"/>
</dbReference>
<feature type="transmembrane region" description="Helical" evidence="8">
    <location>
        <begin position="277"/>
        <end position="294"/>
    </location>
</feature>
<evidence type="ECO:0000256" key="7">
    <source>
        <dbReference type="ARBA" id="ARBA00023177"/>
    </source>
</evidence>
<feature type="transmembrane region" description="Helical" evidence="8">
    <location>
        <begin position="62"/>
        <end position="85"/>
    </location>
</feature>
<comment type="similarity">
    <text evidence="2 8">Belongs to the ammonia transporter channel (TC 1.A.11.2) family.</text>
</comment>
<feature type="transmembrane region" description="Helical" evidence="8">
    <location>
        <begin position="28"/>
        <end position="50"/>
    </location>
</feature>
<evidence type="ECO:0000256" key="3">
    <source>
        <dbReference type="ARBA" id="ARBA00022448"/>
    </source>
</evidence>
<evidence type="ECO:0000256" key="2">
    <source>
        <dbReference type="ARBA" id="ARBA00005887"/>
    </source>
</evidence>
<gene>
    <name evidence="11" type="ORF">EP073_09115</name>
</gene>
<keyword evidence="4 8" id="KW-0812">Transmembrane</keyword>
<feature type="signal peptide" evidence="9">
    <location>
        <begin position="1"/>
        <end position="18"/>
    </location>
</feature>
<feature type="transmembrane region" description="Helical" evidence="8">
    <location>
        <begin position="145"/>
        <end position="166"/>
    </location>
</feature>
<organism evidence="11 12">
    <name type="scientific">Geovibrio thiophilus</name>
    <dbReference type="NCBI Taxonomy" id="139438"/>
    <lineage>
        <taxon>Bacteria</taxon>
        <taxon>Pseudomonadati</taxon>
        <taxon>Deferribacterota</taxon>
        <taxon>Deferribacteres</taxon>
        <taxon>Deferribacterales</taxon>
        <taxon>Geovibrionaceae</taxon>
        <taxon>Geovibrio</taxon>
    </lineage>
</organism>
<dbReference type="InterPro" id="IPR029020">
    <property type="entry name" value="Ammonium/urea_transptr"/>
</dbReference>
<keyword evidence="3 8" id="KW-0813">Transport</keyword>
<dbReference type="EMBL" id="CP035108">
    <property type="protein sequence ID" value="QAR33555.1"/>
    <property type="molecule type" value="Genomic_DNA"/>
</dbReference>
<evidence type="ECO:0000259" key="10">
    <source>
        <dbReference type="Pfam" id="PF00909"/>
    </source>
</evidence>
<dbReference type="GO" id="GO:0008519">
    <property type="term" value="F:ammonium channel activity"/>
    <property type="evidence" value="ECO:0007669"/>
    <property type="project" value="InterPro"/>
</dbReference>
<dbReference type="PANTHER" id="PTHR43029:SF10">
    <property type="entry name" value="AMMONIUM TRANSPORTER MEP2"/>
    <property type="match status" value="1"/>
</dbReference>